<dbReference type="GO" id="GO:0030288">
    <property type="term" value="C:outer membrane-bounded periplasmic space"/>
    <property type="evidence" value="ECO:0007669"/>
    <property type="project" value="TreeGrafter"/>
</dbReference>
<dbReference type="PANTHER" id="PTHR30036">
    <property type="entry name" value="D-XYLOSE-BINDING PERIPLASMIC PROTEIN"/>
    <property type="match status" value="1"/>
</dbReference>
<dbReference type="Proteomes" id="UP000184291">
    <property type="component" value="Unassembled WGS sequence"/>
</dbReference>
<feature type="chain" id="PRO_5039297270" description="Periplasmic binding protein domain-containing protein" evidence="2">
    <location>
        <begin position="20"/>
        <end position="344"/>
    </location>
</feature>
<dbReference type="InterPro" id="IPR050555">
    <property type="entry name" value="Bact_Solute-Bind_Prot2"/>
</dbReference>
<evidence type="ECO:0000256" key="2">
    <source>
        <dbReference type="SAM" id="SignalP"/>
    </source>
</evidence>
<accession>A0A1M4RZC5</accession>
<protein>
    <recommendedName>
        <fullName evidence="3">Periplasmic binding protein domain-containing protein</fullName>
    </recommendedName>
</protein>
<dbReference type="STRING" id="1892869.ACGLYG10_1524"/>
<keyword evidence="2" id="KW-0732">Signal</keyword>
<dbReference type="PROSITE" id="PS51257">
    <property type="entry name" value="PROKAR_LIPOPROTEIN"/>
    <property type="match status" value="1"/>
</dbReference>
<name>A0A1M4RZC5_9ACTO</name>
<feature type="domain" description="Periplasmic binding protein" evidence="3">
    <location>
        <begin position="47"/>
        <end position="303"/>
    </location>
</feature>
<evidence type="ECO:0000256" key="1">
    <source>
        <dbReference type="ARBA" id="ARBA00004196"/>
    </source>
</evidence>
<dbReference type="Gene3D" id="3.40.50.2300">
    <property type="match status" value="2"/>
</dbReference>
<dbReference type="EMBL" id="FQTT01000010">
    <property type="protein sequence ID" value="SHE25308.1"/>
    <property type="molecule type" value="Genomic_DNA"/>
</dbReference>
<dbReference type="SUPFAM" id="SSF53822">
    <property type="entry name" value="Periplasmic binding protein-like I"/>
    <property type="match status" value="1"/>
</dbReference>
<dbReference type="Pfam" id="PF13407">
    <property type="entry name" value="Peripla_BP_4"/>
    <property type="match status" value="1"/>
</dbReference>
<sequence length="344" mass="35355">MKHRLGMAAAAGATCLALAVAGCAGGNGGGSSSGAGGGTADGTSVSVAFVPKIQGIPFFEAMNTGGADAAEEFGFNWVYSGPNTADPAAQSEVVRSLMQQKVDALLIAPNDPDSMAPLITEAQDQGIKVGTADTDASSSSREVFVTQATEEAIGTALLEQMAEPIDGEGQIAIVSCGQTAANLNAWIEVFKDKAATDYPDMEIVDTVYADEDQAKAVTMAKNLINAYPDLKGLVGVCTTSAPGVAQAVQESGKTGEIATVGVGTPQAMLPYLEDGSASSSVLWDVENLGYLTAWAGWKLAQGESFEATQDVGRIPGVTYDEASQTLVMGEPLILTEENAGDYDY</sequence>
<dbReference type="InterPro" id="IPR025997">
    <property type="entry name" value="SBP_2_dom"/>
</dbReference>
<dbReference type="RefSeq" id="WP_073329970.1">
    <property type="nucleotide sequence ID" value="NZ_FQTT01000010.1"/>
</dbReference>
<feature type="signal peptide" evidence="2">
    <location>
        <begin position="1"/>
        <end position="19"/>
    </location>
</feature>
<reference evidence="5" key="1">
    <citation type="submission" date="2016-09" db="EMBL/GenBank/DDBJ databases">
        <authorList>
            <person name="Strepis N."/>
        </authorList>
    </citation>
    <scope>NUCLEOTIDE SEQUENCE [LARGE SCALE GENOMIC DNA]</scope>
</reference>
<evidence type="ECO:0000259" key="3">
    <source>
        <dbReference type="Pfam" id="PF13407"/>
    </source>
</evidence>
<dbReference type="PANTHER" id="PTHR30036:SF8">
    <property type="entry name" value="ABC-TYPE SUGAR TRANSPORT SYSTEM PERIPLASMIC COMPONENT-LIKE PROTEIN"/>
    <property type="match status" value="1"/>
</dbReference>
<dbReference type="GO" id="GO:0030246">
    <property type="term" value="F:carbohydrate binding"/>
    <property type="evidence" value="ECO:0007669"/>
    <property type="project" value="TreeGrafter"/>
</dbReference>
<comment type="subcellular location">
    <subcellularLocation>
        <location evidence="1">Cell envelope</location>
    </subcellularLocation>
</comment>
<evidence type="ECO:0000313" key="4">
    <source>
        <dbReference type="EMBL" id="SHE25308.1"/>
    </source>
</evidence>
<dbReference type="CDD" id="cd06302">
    <property type="entry name" value="PBP1_LsrB_Quorum_Sensing-like"/>
    <property type="match status" value="1"/>
</dbReference>
<keyword evidence="5" id="KW-1185">Reference proteome</keyword>
<dbReference type="AlphaFoldDB" id="A0A1M4RZC5"/>
<proteinExistence type="predicted"/>
<organism evidence="4 5">
    <name type="scientific">Actinomyces glycerinitolerans</name>
    <dbReference type="NCBI Taxonomy" id="1892869"/>
    <lineage>
        <taxon>Bacteria</taxon>
        <taxon>Bacillati</taxon>
        <taxon>Actinomycetota</taxon>
        <taxon>Actinomycetes</taxon>
        <taxon>Actinomycetales</taxon>
        <taxon>Actinomycetaceae</taxon>
        <taxon>Actinomyces</taxon>
    </lineage>
</organism>
<dbReference type="InterPro" id="IPR028082">
    <property type="entry name" value="Peripla_BP_I"/>
</dbReference>
<gene>
    <name evidence="4" type="ORF">ACGLYG10_1524</name>
</gene>
<evidence type="ECO:0000313" key="5">
    <source>
        <dbReference type="Proteomes" id="UP000184291"/>
    </source>
</evidence>